<protein>
    <recommendedName>
        <fullName evidence="3">Neck protein</fullName>
    </recommendedName>
</protein>
<dbReference type="Proteomes" id="UP000092713">
    <property type="component" value="Unassembled WGS sequence"/>
</dbReference>
<organism evidence="1 2">
    <name type="scientific">Janthinobacterium psychrotolerans</name>
    <dbReference type="NCBI Taxonomy" id="1747903"/>
    <lineage>
        <taxon>Bacteria</taxon>
        <taxon>Pseudomonadati</taxon>
        <taxon>Pseudomonadota</taxon>
        <taxon>Betaproteobacteria</taxon>
        <taxon>Burkholderiales</taxon>
        <taxon>Oxalobacteraceae</taxon>
        <taxon>Janthinobacterium</taxon>
    </lineage>
</organism>
<gene>
    <name evidence="1" type="ORF">ASR47_10059</name>
</gene>
<sequence>MASMSFSMQIAEFIAKTKANQDLVVRAITLKIDNKLVQRSPVGDAKYWKSKPPPGYTGGRFRANWQLSIGSPTAGVRDLIDKDGSATIAAHGSVISTAKAGDVIYLVNNLPYAKRIEEGWSRQAPVGVVALTVVEFRTIVDNAVNGVRDGTTASEFAQGYSTYKL</sequence>
<dbReference type="STRING" id="1747903.ASR47_10059"/>
<keyword evidence="2" id="KW-1185">Reference proteome</keyword>
<dbReference type="RefSeq" id="WP_065308953.1">
    <property type="nucleotide sequence ID" value="NZ_LOCQ01000058.1"/>
</dbReference>
<evidence type="ECO:0008006" key="3">
    <source>
        <dbReference type="Google" id="ProtNLM"/>
    </source>
</evidence>
<evidence type="ECO:0000313" key="1">
    <source>
        <dbReference type="EMBL" id="OBV38056.1"/>
    </source>
</evidence>
<dbReference type="EMBL" id="LOCQ01000058">
    <property type="protein sequence ID" value="OBV38056.1"/>
    <property type="molecule type" value="Genomic_DNA"/>
</dbReference>
<name>A0A1A7BWU0_9BURK</name>
<reference evidence="1 2" key="1">
    <citation type="submission" date="2016-04" db="EMBL/GenBank/DDBJ databases">
        <title>Draft genome sequence of Janthinobacterium psychrotolerans sp. nov., isolated from freshwater sediments in Denmark.</title>
        <authorList>
            <person name="Gong X."/>
            <person name="Skrivergaard S."/>
            <person name="Korsgaard B.S."/>
            <person name="Schreiber L."/>
            <person name="Marshall I.P."/>
            <person name="Finster K."/>
            <person name="Schramm A."/>
        </authorList>
    </citation>
    <scope>NUCLEOTIDE SEQUENCE [LARGE SCALE GENOMIC DNA]</scope>
    <source>
        <strain evidence="1 2">S3-2</strain>
    </source>
</reference>
<comment type="caution">
    <text evidence="1">The sequence shown here is derived from an EMBL/GenBank/DDBJ whole genome shotgun (WGS) entry which is preliminary data.</text>
</comment>
<dbReference type="OrthoDB" id="6650149at2"/>
<proteinExistence type="predicted"/>
<dbReference type="AlphaFoldDB" id="A0A1A7BWU0"/>
<accession>A0A1A7BWU0</accession>
<evidence type="ECO:0000313" key="2">
    <source>
        <dbReference type="Proteomes" id="UP000092713"/>
    </source>
</evidence>